<dbReference type="AlphaFoldDB" id="B4N8Q7"/>
<evidence type="ECO:0000256" key="3">
    <source>
        <dbReference type="ARBA" id="ARBA00022801"/>
    </source>
</evidence>
<evidence type="ECO:0000313" key="8">
    <source>
        <dbReference type="Proteomes" id="UP000007798"/>
    </source>
</evidence>
<evidence type="ECO:0000256" key="4">
    <source>
        <dbReference type="ARBA" id="ARBA00022825"/>
    </source>
</evidence>
<evidence type="ECO:0000256" key="1">
    <source>
        <dbReference type="ARBA" id="ARBA00022670"/>
    </source>
</evidence>
<dbReference type="GO" id="GO:0006508">
    <property type="term" value="P:proteolysis"/>
    <property type="evidence" value="ECO:0007669"/>
    <property type="project" value="UniProtKB-KW"/>
</dbReference>
<sequence>MQETLASGGGDDIQQTSFKGVRRSIPPADLAFIVKIMINNSIHCSGALVALRLVITSGNCFTNQTKASQLKVWISGGRTLEAASLHQSIYPEISFISLKSSATGIKPIGICQQPLKMGSYVNMMMASPFLSYYGRRRSQLISNRACKSTYLQDESVYITPNMLCLTNSLKPSKCATIRGDSLLMKNSQDLVLIVLKAAIHDSAIQPIRLCDGSLKPLENVTMYMSRKRLSFLRTQVIANGACKRSYAQDENVYITANMLCVQNTAKLKDCQTAKGDLLLHKDHLCGINIYGSHCVNGASNGDLYANIFKARGYLQRMIKQFV</sequence>
<evidence type="ECO:0000256" key="2">
    <source>
        <dbReference type="ARBA" id="ARBA00022729"/>
    </source>
</evidence>
<dbReference type="STRING" id="7260.B4N8Q7"/>
<dbReference type="GO" id="GO:0045434">
    <property type="term" value="P:negative regulation of female receptivity, post-mating"/>
    <property type="evidence" value="ECO:0007669"/>
    <property type="project" value="EnsemblMetazoa"/>
</dbReference>
<proteinExistence type="predicted"/>
<dbReference type="PANTHER" id="PTHR24276:SF94">
    <property type="entry name" value="AT20289P-RELATED"/>
    <property type="match status" value="1"/>
</dbReference>
<dbReference type="eggNOG" id="KOG3627">
    <property type="taxonomic scope" value="Eukaryota"/>
</dbReference>
<keyword evidence="1" id="KW-0645">Protease</keyword>
<accession>B4N8Q7</accession>
<keyword evidence="3 7" id="KW-0378">Hydrolase</keyword>
<dbReference type="GO" id="GO:0046693">
    <property type="term" value="P:sperm storage"/>
    <property type="evidence" value="ECO:0007669"/>
    <property type="project" value="EnsemblMetazoa"/>
</dbReference>
<dbReference type="PANTHER" id="PTHR24276">
    <property type="entry name" value="POLYSERASE-RELATED"/>
    <property type="match status" value="1"/>
</dbReference>
<dbReference type="EMBL" id="CH964232">
    <property type="protein sequence ID" value="EDW81508.2"/>
    <property type="molecule type" value="Genomic_DNA"/>
</dbReference>
<dbReference type="GO" id="GO:0004252">
    <property type="term" value="F:serine-type endopeptidase activity"/>
    <property type="evidence" value="ECO:0007669"/>
    <property type="project" value="InterPro"/>
</dbReference>
<dbReference type="GO" id="GO:0007618">
    <property type="term" value="P:mating"/>
    <property type="evidence" value="ECO:0007669"/>
    <property type="project" value="EnsemblMetazoa"/>
</dbReference>
<keyword evidence="2" id="KW-0732">Signal</keyword>
<keyword evidence="8" id="KW-1185">Reference proteome</keyword>
<protein>
    <recommendedName>
        <fullName evidence="6">Peptidase S1 domain-containing protein</fullName>
    </recommendedName>
</protein>
<dbReference type="Gene3D" id="2.40.10.10">
    <property type="entry name" value="Trypsin-like serine proteases"/>
    <property type="match status" value="2"/>
</dbReference>
<dbReference type="OrthoDB" id="7849093at2759"/>
<name>B4N8Q7_DROWI</name>
<dbReference type="SUPFAM" id="SSF50494">
    <property type="entry name" value="Trypsin-like serine proteases"/>
    <property type="match status" value="2"/>
</dbReference>
<keyword evidence="5" id="KW-1015">Disulfide bond</keyword>
<evidence type="ECO:0000313" key="7">
    <source>
        <dbReference type="EMBL" id="EDW81508.2"/>
    </source>
</evidence>
<evidence type="ECO:0000256" key="5">
    <source>
        <dbReference type="ARBA" id="ARBA00023157"/>
    </source>
</evidence>
<dbReference type="InterPro" id="IPR001254">
    <property type="entry name" value="Trypsin_dom"/>
</dbReference>
<dbReference type="InterPro" id="IPR050430">
    <property type="entry name" value="Peptidase_S1"/>
</dbReference>
<dbReference type="Pfam" id="PF00089">
    <property type="entry name" value="Trypsin"/>
    <property type="match status" value="1"/>
</dbReference>
<dbReference type="HOGENOM" id="CLU_084025_0_0_1"/>
<dbReference type="InterPro" id="IPR009003">
    <property type="entry name" value="Peptidase_S1_PA"/>
</dbReference>
<keyword evidence="4" id="KW-0720">Serine protease</keyword>
<feature type="domain" description="Peptidase S1" evidence="6">
    <location>
        <begin position="6"/>
        <end position="319"/>
    </location>
</feature>
<organism evidence="7 8">
    <name type="scientific">Drosophila willistoni</name>
    <name type="common">Fruit fly</name>
    <dbReference type="NCBI Taxonomy" id="7260"/>
    <lineage>
        <taxon>Eukaryota</taxon>
        <taxon>Metazoa</taxon>
        <taxon>Ecdysozoa</taxon>
        <taxon>Arthropoda</taxon>
        <taxon>Hexapoda</taxon>
        <taxon>Insecta</taxon>
        <taxon>Pterygota</taxon>
        <taxon>Neoptera</taxon>
        <taxon>Endopterygota</taxon>
        <taxon>Diptera</taxon>
        <taxon>Brachycera</taxon>
        <taxon>Muscomorpha</taxon>
        <taxon>Ephydroidea</taxon>
        <taxon>Drosophilidae</taxon>
        <taxon>Drosophila</taxon>
        <taxon>Sophophora</taxon>
    </lineage>
</organism>
<dbReference type="InParanoid" id="B4N8Q7"/>
<dbReference type="PROSITE" id="PS50240">
    <property type="entry name" value="TRYPSIN_DOM"/>
    <property type="match status" value="1"/>
</dbReference>
<reference evidence="7 8" key="1">
    <citation type="journal article" date="2007" name="Nature">
        <title>Evolution of genes and genomes on the Drosophila phylogeny.</title>
        <authorList>
            <consortium name="Drosophila 12 Genomes Consortium"/>
            <person name="Clark A.G."/>
            <person name="Eisen M.B."/>
            <person name="Smith D.R."/>
            <person name="Bergman C.M."/>
            <person name="Oliver B."/>
            <person name="Markow T.A."/>
            <person name="Kaufman T.C."/>
            <person name="Kellis M."/>
            <person name="Gelbart W."/>
            <person name="Iyer V.N."/>
            <person name="Pollard D.A."/>
            <person name="Sackton T.B."/>
            <person name="Larracuente A.M."/>
            <person name="Singh N.D."/>
            <person name="Abad J.P."/>
            <person name="Abt D.N."/>
            <person name="Adryan B."/>
            <person name="Aguade M."/>
            <person name="Akashi H."/>
            <person name="Anderson W.W."/>
            <person name="Aquadro C.F."/>
            <person name="Ardell D.H."/>
            <person name="Arguello R."/>
            <person name="Artieri C.G."/>
            <person name="Barbash D.A."/>
            <person name="Barker D."/>
            <person name="Barsanti P."/>
            <person name="Batterham P."/>
            <person name="Batzoglou S."/>
            <person name="Begun D."/>
            <person name="Bhutkar A."/>
            <person name="Blanco E."/>
            <person name="Bosak S.A."/>
            <person name="Bradley R.K."/>
            <person name="Brand A.D."/>
            <person name="Brent M.R."/>
            <person name="Brooks A.N."/>
            <person name="Brown R.H."/>
            <person name="Butlin R.K."/>
            <person name="Caggese C."/>
            <person name="Calvi B.R."/>
            <person name="Bernardo de Carvalho A."/>
            <person name="Caspi A."/>
            <person name="Castrezana S."/>
            <person name="Celniker S.E."/>
            <person name="Chang J.L."/>
            <person name="Chapple C."/>
            <person name="Chatterji S."/>
            <person name="Chinwalla A."/>
            <person name="Civetta A."/>
            <person name="Clifton S.W."/>
            <person name="Comeron J.M."/>
            <person name="Costello J.C."/>
            <person name="Coyne J.A."/>
            <person name="Daub J."/>
            <person name="David R.G."/>
            <person name="Delcher A.L."/>
            <person name="Delehaunty K."/>
            <person name="Do C.B."/>
            <person name="Ebling H."/>
            <person name="Edwards K."/>
            <person name="Eickbush T."/>
            <person name="Evans J.D."/>
            <person name="Filipski A."/>
            <person name="Findeiss S."/>
            <person name="Freyhult E."/>
            <person name="Fulton L."/>
            <person name="Fulton R."/>
            <person name="Garcia A.C."/>
            <person name="Gardiner A."/>
            <person name="Garfield D.A."/>
            <person name="Garvin B.E."/>
            <person name="Gibson G."/>
            <person name="Gilbert D."/>
            <person name="Gnerre S."/>
            <person name="Godfrey J."/>
            <person name="Good R."/>
            <person name="Gotea V."/>
            <person name="Gravely B."/>
            <person name="Greenberg A.J."/>
            <person name="Griffiths-Jones S."/>
            <person name="Gross S."/>
            <person name="Guigo R."/>
            <person name="Gustafson E.A."/>
            <person name="Haerty W."/>
            <person name="Hahn M.W."/>
            <person name="Halligan D.L."/>
            <person name="Halpern A.L."/>
            <person name="Halter G.M."/>
            <person name="Han M.V."/>
            <person name="Heger A."/>
            <person name="Hillier L."/>
            <person name="Hinrichs A.S."/>
            <person name="Holmes I."/>
            <person name="Hoskins R.A."/>
            <person name="Hubisz M.J."/>
            <person name="Hultmark D."/>
            <person name="Huntley M.A."/>
            <person name="Jaffe D.B."/>
            <person name="Jagadeeshan S."/>
            <person name="Jeck W.R."/>
            <person name="Johnson J."/>
            <person name="Jones C.D."/>
            <person name="Jordan W.C."/>
            <person name="Karpen G.H."/>
            <person name="Kataoka E."/>
            <person name="Keightley P.D."/>
            <person name="Kheradpour P."/>
            <person name="Kirkness E.F."/>
            <person name="Koerich L.B."/>
            <person name="Kristiansen K."/>
            <person name="Kudrna D."/>
            <person name="Kulathinal R.J."/>
            <person name="Kumar S."/>
            <person name="Kwok R."/>
            <person name="Lander E."/>
            <person name="Langley C.H."/>
            <person name="Lapoint R."/>
            <person name="Lazzaro B.P."/>
            <person name="Lee S.J."/>
            <person name="Levesque L."/>
            <person name="Li R."/>
            <person name="Lin C.F."/>
            <person name="Lin M.F."/>
            <person name="Lindblad-Toh K."/>
            <person name="Llopart A."/>
            <person name="Long M."/>
            <person name="Low L."/>
            <person name="Lozovsky E."/>
            <person name="Lu J."/>
            <person name="Luo M."/>
            <person name="Machado C.A."/>
            <person name="Makalowski W."/>
            <person name="Marzo M."/>
            <person name="Matsuda M."/>
            <person name="Matzkin L."/>
            <person name="McAllister B."/>
            <person name="McBride C.S."/>
            <person name="McKernan B."/>
            <person name="McKernan K."/>
            <person name="Mendez-Lago M."/>
            <person name="Minx P."/>
            <person name="Mollenhauer M.U."/>
            <person name="Montooth K."/>
            <person name="Mount S.M."/>
            <person name="Mu X."/>
            <person name="Myers E."/>
            <person name="Negre B."/>
            <person name="Newfeld S."/>
            <person name="Nielsen R."/>
            <person name="Noor M.A."/>
            <person name="O'Grady P."/>
            <person name="Pachter L."/>
            <person name="Papaceit M."/>
            <person name="Parisi M.J."/>
            <person name="Parisi M."/>
            <person name="Parts L."/>
            <person name="Pedersen J.S."/>
            <person name="Pesole G."/>
            <person name="Phillippy A.M."/>
            <person name="Ponting C.P."/>
            <person name="Pop M."/>
            <person name="Porcelli D."/>
            <person name="Powell J.R."/>
            <person name="Prohaska S."/>
            <person name="Pruitt K."/>
            <person name="Puig M."/>
            <person name="Quesneville H."/>
            <person name="Ram K.R."/>
            <person name="Rand D."/>
            <person name="Rasmussen M.D."/>
            <person name="Reed L.K."/>
            <person name="Reenan R."/>
            <person name="Reily A."/>
            <person name="Remington K.A."/>
            <person name="Rieger T.T."/>
            <person name="Ritchie M.G."/>
            <person name="Robin C."/>
            <person name="Rogers Y.H."/>
            <person name="Rohde C."/>
            <person name="Rozas J."/>
            <person name="Rubenfield M.J."/>
            <person name="Ruiz A."/>
            <person name="Russo S."/>
            <person name="Salzberg S.L."/>
            <person name="Sanchez-Gracia A."/>
            <person name="Saranga D.J."/>
            <person name="Sato H."/>
            <person name="Schaeffer S.W."/>
            <person name="Schatz M.C."/>
            <person name="Schlenke T."/>
            <person name="Schwartz R."/>
            <person name="Segarra C."/>
            <person name="Singh R.S."/>
            <person name="Sirot L."/>
            <person name="Sirota M."/>
            <person name="Sisneros N.B."/>
            <person name="Smith C.D."/>
            <person name="Smith T.F."/>
            <person name="Spieth J."/>
            <person name="Stage D.E."/>
            <person name="Stark A."/>
            <person name="Stephan W."/>
            <person name="Strausberg R.L."/>
            <person name="Strempel S."/>
            <person name="Sturgill D."/>
            <person name="Sutton G."/>
            <person name="Sutton G.G."/>
            <person name="Tao W."/>
            <person name="Teichmann S."/>
            <person name="Tobari Y.N."/>
            <person name="Tomimura Y."/>
            <person name="Tsolas J.M."/>
            <person name="Valente V.L."/>
            <person name="Venter E."/>
            <person name="Venter J.C."/>
            <person name="Vicario S."/>
            <person name="Vieira F.G."/>
            <person name="Vilella A.J."/>
            <person name="Villasante A."/>
            <person name="Walenz B."/>
            <person name="Wang J."/>
            <person name="Wasserman M."/>
            <person name="Watts T."/>
            <person name="Wilson D."/>
            <person name="Wilson R.K."/>
            <person name="Wing R.A."/>
            <person name="Wolfner M.F."/>
            <person name="Wong A."/>
            <person name="Wong G.K."/>
            <person name="Wu C.I."/>
            <person name="Wu G."/>
            <person name="Yamamoto D."/>
            <person name="Yang H.P."/>
            <person name="Yang S.P."/>
            <person name="Yorke J.A."/>
            <person name="Yoshida K."/>
            <person name="Zdobnov E."/>
            <person name="Zhang P."/>
            <person name="Zhang Y."/>
            <person name="Zimin A.V."/>
            <person name="Baldwin J."/>
            <person name="Abdouelleil A."/>
            <person name="Abdulkadir J."/>
            <person name="Abebe A."/>
            <person name="Abera B."/>
            <person name="Abreu J."/>
            <person name="Acer S.C."/>
            <person name="Aftuck L."/>
            <person name="Alexander A."/>
            <person name="An P."/>
            <person name="Anderson E."/>
            <person name="Anderson S."/>
            <person name="Arachi H."/>
            <person name="Azer M."/>
            <person name="Bachantsang P."/>
            <person name="Barry A."/>
            <person name="Bayul T."/>
            <person name="Berlin A."/>
            <person name="Bessette D."/>
            <person name="Bloom T."/>
            <person name="Blye J."/>
            <person name="Boguslavskiy L."/>
            <person name="Bonnet C."/>
            <person name="Boukhgalter B."/>
            <person name="Bourzgui I."/>
            <person name="Brown A."/>
            <person name="Cahill P."/>
            <person name="Channer S."/>
            <person name="Cheshatsang Y."/>
            <person name="Chuda L."/>
            <person name="Citroen M."/>
            <person name="Collymore A."/>
            <person name="Cooke P."/>
            <person name="Costello M."/>
            <person name="D'Aco K."/>
            <person name="Daza R."/>
            <person name="De Haan G."/>
            <person name="DeGray S."/>
            <person name="DeMaso C."/>
            <person name="Dhargay N."/>
            <person name="Dooley K."/>
            <person name="Dooley E."/>
            <person name="Doricent M."/>
            <person name="Dorje P."/>
            <person name="Dorjee K."/>
            <person name="Dupes A."/>
            <person name="Elong R."/>
            <person name="Falk J."/>
            <person name="Farina A."/>
            <person name="Faro S."/>
            <person name="Ferguson D."/>
            <person name="Fisher S."/>
            <person name="Foley C.D."/>
            <person name="Franke A."/>
            <person name="Friedrich D."/>
            <person name="Gadbois L."/>
            <person name="Gearin G."/>
            <person name="Gearin C.R."/>
            <person name="Giannoukos G."/>
            <person name="Goode T."/>
            <person name="Graham J."/>
            <person name="Grandbois E."/>
            <person name="Grewal S."/>
            <person name="Gyaltsen K."/>
            <person name="Hafez N."/>
            <person name="Hagos B."/>
            <person name="Hall J."/>
            <person name="Henson C."/>
            <person name="Hollinger A."/>
            <person name="Honan T."/>
            <person name="Huard M.D."/>
            <person name="Hughes L."/>
            <person name="Hurhula B."/>
            <person name="Husby M.E."/>
            <person name="Kamat A."/>
            <person name="Kanga B."/>
            <person name="Kashin S."/>
            <person name="Khazanovich D."/>
            <person name="Kisner P."/>
            <person name="Lance K."/>
            <person name="Lara M."/>
            <person name="Lee W."/>
            <person name="Lennon N."/>
            <person name="Letendre F."/>
            <person name="LeVine R."/>
            <person name="Lipovsky A."/>
            <person name="Liu X."/>
            <person name="Liu J."/>
            <person name="Liu S."/>
            <person name="Lokyitsang T."/>
            <person name="Lokyitsang Y."/>
            <person name="Lubonja R."/>
            <person name="Lui A."/>
            <person name="MacDonald P."/>
            <person name="Magnisalis V."/>
            <person name="Maru K."/>
            <person name="Matthews C."/>
            <person name="McCusker W."/>
            <person name="McDonough S."/>
            <person name="Mehta T."/>
            <person name="Meldrim J."/>
            <person name="Meneus L."/>
            <person name="Mihai O."/>
            <person name="Mihalev A."/>
            <person name="Mihova T."/>
            <person name="Mittelman R."/>
            <person name="Mlenga V."/>
            <person name="Montmayeur A."/>
            <person name="Mulrain L."/>
            <person name="Navidi A."/>
            <person name="Naylor J."/>
            <person name="Negash T."/>
            <person name="Nguyen T."/>
            <person name="Nguyen N."/>
            <person name="Nicol R."/>
            <person name="Norbu C."/>
            <person name="Norbu N."/>
            <person name="Novod N."/>
            <person name="O'Neill B."/>
            <person name="Osman S."/>
            <person name="Markiewicz E."/>
            <person name="Oyono O.L."/>
            <person name="Patti C."/>
            <person name="Phunkhang P."/>
            <person name="Pierre F."/>
            <person name="Priest M."/>
            <person name="Raghuraman S."/>
            <person name="Rege F."/>
            <person name="Reyes R."/>
            <person name="Rise C."/>
            <person name="Rogov P."/>
            <person name="Ross K."/>
            <person name="Ryan E."/>
            <person name="Settipalli S."/>
            <person name="Shea T."/>
            <person name="Sherpa N."/>
            <person name="Shi L."/>
            <person name="Shih D."/>
            <person name="Sparrow T."/>
            <person name="Spaulding J."/>
            <person name="Stalker J."/>
            <person name="Stange-Thomann N."/>
            <person name="Stavropoulos S."/>
            <person name="Stone C."/>
            <person name="Strader C."/>
            <person name="Tesfaye S."/>
            <person name="Thomson T."/>
            <person name="Thoulutsang Y."/>
            <person name="Thoulutsang D."/>
            <person name="Topham K."/>
            <person name="Topping I."/>
            <person name="Tsamla T."/>
            <person name="Vassiliev H."/>
            <person name="Vo A."/>
            <person name="Wangchuk T."/>
            <person name="Wangdi T."/>
            <person name="Weiand M."/>
            <person name="Wilkinson J."/>
            <person name="Wilson A."/>
            <person name="Yadav S."/>
            <person name="Young G."/>
            <person name="Yu Q."/>
            <person name="Zembek L."/>
            <person name="Zhong D."/>
            <person name="Zimmer A."/>
            <person name="Zwirko Z."/>
            <person name="Jaffe D.B."/>
            <person name="Alvarez P."/>
            <person name="Brockman W."/>
            <person name="Butler J."/>
            <person name="Chin C."/>
            <person name="Gnerre S."/>
            <person name="Grabherr M."/>
            <person name="Kleber M."/>
            <person name="Mauceli E."/>
            <person name="MacCallum I."/>
        </authorList>
    </citation>
    <scope>NUCLEOTIDE SEQUENCE [LARGE SCALE GENOMIC DNA]</scope>
    <source>
        <strain evidence="8">Tucson 14030-0811.24</strain>
    </source>
</reference>
<gene>
    <name evidence="7" type="primary">Dwil\GK12104</name>
    <name evidence="7" type="ORF">Dwil_GK12104</name>
</gene>
<evidence type="ECO:0000259" key="6">
    <source>
        <dbReference type="PROSITE" id="PS50240"/>
    </source>
</evidence>
<dbReference type="Proteomes" id="UP000007798">
    <property type="component" value="Unassembled WGS sequence"/>
</dbReference>
<dbReference type="InterPro" id="IPR043504">
    <property type="entry name" value="Peptidase_S1_PA_chymotrypsin"/>
</dbReference>